<evidence type="ECO:0000313" key="3">
    <source>
        <dbReference type="Proteomes" id="UP000321272"/>
    </source>
</evidence>
<organism evidence="2 3">
    <name type="scientific">Pistricoccus aurantiacus</name>
    <dbReference type="NCBI Taxonomy" id="1883414"/>
    <lineage>
        <taxon>Bacteria</taxon>
        <taxon>Pseudomonadati</taxon>
        <taxon>Pseudomonadota</taxon>
        <taxon>Gammaproteobacteria</taxon>
        <taxon>Oceanospirillales</taxon>
        <taxon>Halomonadaceae</taxon>
        <taxon>Pistricoccus</taxon>
    </lineage>
</organism>
<protein>
    <recommendedName>
        <fullName evidence="4">Lipoprotein</fullName>
    </recommendedName>
</protein>
<gene>
    <name evidence="2" type="ORF">FGL86_15940</name>
</gene>
<keyword evidence="3" id="KW-1185">Reference proteome</keyword>
<dbReference type="OrthoDB" id="5740854at2"/>
<accession>A0A5B8T1V2</accession>
<reference evidence="2 3" key="1">
    <citation type="submission" date="2019-06" db="EMBL/GenBank/DDBJ databases">
        <title>Genome analyses of bacteria isolated from kimchi.</title>
        <authorList>
            <person name="Lee S."/>
            <person name="Ahn S."/>
            <person name="Roh S."/>
        </authorList>
    </citation>
    <scope>NUCLEOTIDE SEQUENCE [LARGE SCALE GENOMIC DNA]</scope>
    <source>
        <strain evidence="2 3">CBA4606</strain>
    </source>
</reference>
<evidence type="ECO:0008006" key="4">
    <source>
        <dbReference type="Google" id="ProtNLM"/>
    </source>
</evidence>
<evidence type="ECO:0000256" key="1">
    <source>
        <dbReference type="SAM" id="SignalP"/>
    </source>
</evidence>
<dbReference type="PROSITE" id="PS51257">
    <property type="entry name" value="PROKAR_LIPOPROTEIN"/>
    <property type="match status" value="1"/>
</dbReference>
<dbReference type="RefSeq" id="WP_147186251.1">
    <property type="nucleotide sequence ID" value="NZ_CP042382.1"/>
</dbReference>
<dbReference type="Pfam" id="PF03923">
    <property type="entry name" value="Lipoprotein_16"/>
    <property type="match status" value="1"/>
</dbReference>
<name>A0A5B8T1V2_9GAMM</name>
<dbReference type="AlphaFoldDB" id="A0A5B8T1V2"/>
<evidence type="ECO:0000313" key="2">
    <source>
        <dbReference type="EMBL" id="QEA40990.1"/>
    </source>
</evidence>
<sequence length="196" mass="21314">MNPLRRLKTALLLAAMVFIAGCASPHYLQPNPKLSAELPPSGSGQQVTLNVLDERESEVLGTRTGSAMSTATITVNAHEVVPKLKTQAERALREMGFTPTDQAAPNRPSLTLSLAKLGYERGETKPLIDEARLEAILQAVVINGNTKYTGRYTSRHTQGYAIRPSLEANTRMVNDMLSDALNRTFSDPKIGSILAR</sequence>
<dbReference type="Proteomes" id="UP000321272">
    <property type="component" value="Chromosome"/>
</dbReference>
<keyword evidence="1" id="KW-0732">Signal</keyword>
<dbReference type="InterPro" id="IPR005619">
    <property type="entry name" value="Uncharacterised_YajG"/>
</dbReference>
<dbReference type="EMBL" id="CP042382">
    <property type="protein sequence ID" value="QEA40990.1"/>
    <property type="molecule type" value="Genomic_DNA"/>
</dbReference>
<proteinExistence type="predicted"/>
<dbReference type="KEGG" id="paur:FGL86_15940"/>
<feature type="chain" id="PRO_5022793836" description="Lipoprotein" evidence="1">
    <location>
        <begin position="29"/>
        <end position="196"/>
    </location>
</feature>
<feature type="signal peptide" evidence="1">
    <location>
        <begin position="1"/>
        <end position="28"/>
    </location>
</feature>